<keyword evidence="4 6" id="KW-0472">Membrane</keyword>
<organism evidence="7 8">
    <name type="scientific">Marivibrio halodurans</name>
    <dbReference type="NCBI Taxonomy" id="2039722"/>
    <lineage>
        <taxon>Bacteria</taxon>
        <taxon>Pseudomonadati</taxon>
        <taxon>Pseudomonadota</taxon>
        <taxon>Alphaproteobacteria</taxon>
        <taxon>Rhodospirillales</taxon>
        <taxon>Rhodospirillaceae</taxon>
        <taxon>Marivibrio</taxon>
    </lineage>
</organism>
<dbReference type="Proteomes" id="UP000672602">
    <property type="component" value="Unassembled WGS sequence"/>
</dbReference>
<dbReference type="PANTHER" id="PTHR36926:SF1">
    <property type="entry name" value="COLICIN V PRODUCTION PROTEIN"/>
    <property type="match status" value="1"/>
</dbReference>
<dbReference type="RefSeq" id="WP_210680472.1">
    <property type="nucleotide sequence ID" value="NZ_JAGMWN010000001.1"/>
</dbReference>
<evidence type="ECO:0000256" key="2">
    <source>
        <dbReference type="ARBA" id="ARBA00022692"/>
    </source>
</evidence>
<keyword evidence="3 6" id="KW-1133">Transmembrane helix</keyword>
<evidence type="ECO:0000313" key="7">
    <source>
        <dbReference type="EMBL" id="MBP5855908.1"/>
    </source>
</evidence>
<accession>A0A8J7SGS4</accession>
<dbReference type="GO" id="GO:0009403">
    <property type="term" value="P:toxin biosynthetic process"/>
    <property type="evidence" value="ECO:0007669"/>
    <property type="project" value="InterPro"/>
</dbReference>
<proteinExistence type="predicted"/>
<comment type="caution">
    <text evidence="7">The sequence shown here is derived from an EMBL/GenBank/DDBJ whole genome shotgun (WGS) entry which is preliminary data.</text>
</comment>
<feature type="transmembrane region" description="Helical" evidence="6">
    <location>
        <begin position="37"/>
        <end position="54"/>
    </location>
</feature>
<evidence type="ECO:0000256" key="3">
    <source>
        <dbReference type="ARBA" id="ARBA00022989"/>
    </source>
</evidence>
<keyword evidence="2 6" id="KW-0812">Transmembrane</keyword>
<evidence type="ECO:0000256" key="6">
    <source>
        <dbReference type="SAM" id="Phobius"/>
    </source>
</evidence>
<evidence type="ECO:0000256" key="5">
    <source>
        <dbReference type="SAM" id="MobiDB-lite"/>
    </source>
</evidence>
<reference evidence="7" key="1">
    <citation type="submission" date="2021-04" db="EMBL/GenBank/DDBJ databases">
        <authorList>
            <person name="Zhang D.-C."/>
        </authorList>
    </citation>
    <scope>NUCLEOTIDE SEQUENCE</scope>
    <source>
        <strain evidence="7">CGMCC 1.15697</strain>
    </source>
</reference>
<dbReference type="Pfam" id="PF02674">
    <property type="entry name" value="Colicin_V"/>
    <property type="match status" value="1"/>
</dbReference>
<gene>
    <name evidence="7" type="ORF">KAJ83_02730</name>
</gene>
<keyword evidence="8" id="KW-1185">Reference proteome</keyword>
<dbReference type="InterPro" id="IPR003825">
    <property type="entry name" value="Colicin-V_CvpA"/>
</dbReference>
<feature type="transmembrane region" description="Helical" evidence="6">
    <location>
        <begin position="106"/>
        <end position="131"/>
    </location>
</feature>
<dbReference type="EMBL" id="JAGMWN010000001">
    <property type="protein sequence ID" value="MBP5855908.1"/>
    <property type="molecule type" value="Genomic_DNA"/>
</dbReference>
<dbReference type="AlphaFoldDB" id="A0A8J7SGS4"/>
<protein>
    <submittedName>
        <fullName evidence="7">CvpA family protein</fullName>
    </submittedName>
</protein>
<sequence>MLEGLPITIVDLVAVGGVLLFAVLASFWGFMGLVTGIGAWVGAGAAAILYYPEAQEIARRYIETDLFADLAAGIGLFAGSLILLLVVSAILSHMVKESALGSINRALGFVTGLALGYVILCVFLIGGIMIFKEERLPPSVTEARLYPVVRAGGNALLDNVPESLKTDSMRTLQETQRQMDDVQRAKDLYDTLNNPVPRDEGTKDGAGGDAGEGGGDGKGYAPETNQELESLINDSDR</sequence>
<dbReference type="PANTHER" id="PTHR36926">
    <property type="entry name" value="COLICIN V PRODUCTION PROTEIN"/>
    <property type="match status" value="1"/>
</dbReference>
<feature type="transmembrane region" description="Helical" evidence="6">
    <location>
        <begin position="12"/>
        <end position="31"/>
    </location>
</feature>
<name>A0A8J7SGS4_9PROT</name>
<dbReference type="InterPro" id="IPR052719">
    <property type="entry name" value="CvpA-like"/>
</dbReference>
<dbReference type="GO" id="GO:0016020">
    <property type="term" value="C:membrane"/>
    <property type="evidence" value="ECO:0007669"/>
    <property type="project" value="UniProtKB-SubCell"/>
</dbReference>
<feature type="transmembrane region" description="Helical" evidence="6">
    <location>
        <begin position="66"/>
        <end position="94"/>
    </location>
</feature>
<evidence type="ECO:0000256" key="1">
    <source>
        <dbReference type="ARBA" id="ARBA00004141"/>
    </source>
</evidence>
<feature type="compositionally biased region" description="Gly residues" evidence="5">
    <location>
        <begin position="204"/>
        <end position="218"/>
    </location>
</feature>
<evidence type="ECO:0000256" key="4">
    <source>
        <dbReference type="ARBA" id="ARBA00023136"/>
    </source>
</evidence>
<feature type="region of interest" description="Disordered" evidence="5">
    <location>
        <begin position="191"/>
        <end position="237"/>
    </location>
</feature>
<comment type="subcellular location">
    <subcellularLocation>
        <location evidence="1">Membrane</location>
        <topology evidence="1">Multi-pass membrane protein</topology>
    </subcellularLocation>
</comment>
<evidence type="ECO:0000313" key="8">
    <source>
        <dbReference type="Proteomes" id="UP000672602"/>
    </source>
</evidence>